<evidence type="ECO:0000313" key="4">
    <source>
        <dbReference type="EMBL" id="MBP2179597.1"/>
    </source>
</evidence>
<keyword evidence="5" id="KW-1185">Reference proteome</keyword>
<keyword evidence="2" id="KW-1133">Transmembrane helix</keyword>
<reference evidence="4 5" key="1">
    <citation type="submission" date="2021-03" db="EMBL/GenBank/DDBJ databases">
        <title>Sequencing the genomes of 1000 actinobacteria strains.</title>
        <authorList>
            <person name="Klenk H.-P."/>
        </authorList>
    </citation>
    <scope>NUCLEOTIDE SEQUENCE [LARGE SCALE GENOMIC DNA]</scope>
    <source>
        <strain evidence="4 5">DSM 45510</strain>
    </source>
</reference>
<feature type="region of interest" description="Disordered" evidence="1">
    <location>
        <begin position="28"/>
        <end position="57"/>
    </location>
</feature>
<feature type="signal peptide" evidence="3">
    <location>
        <begin position="1"/>
        <end position="25"/>
    </location>
</feature>
<accession>A0ABS4PJJ5</accession>
<feature type="compositionally biased region" description="Low complexity" evidence="1">
    <location>
        <begin position="28"/>
        <end position="38"/>
    </location>
</feature>
<organism evidence="4 5">
    <name type="scientific">Amycolatopsis magusensis</name>
    <dbReference type="NCBI Taxonomy" id="882444"/>
    <lineage>
        <taxon>Bacteria</taxon>
        <taxon>Bacillati</taxon>
        <taxon>Actinomycetota</taxon>
        <taxon>Actinomycetes</taxon>
        <taxon>Pseudonocardiales</taxon>
        <taxon>Pseudonocardiaceae</taxon>
        <taxon>Amycolatopsis</taxon>
    </lineage>
</organism>
<evidence type="ECO:0000256" key="2">
    <source>
        <dbReference type="SAM" id="Phobius"/>
    </source>
</evidence>
<name>A0ABS4PJJ5_9PSEU</name>
<protein>
    <recommendedName>
        <fullName evidence="6">LPXTG-motif cell wall anchor domain-containing protein</fullName>
    </recommendedName>
</protein>
<evidence type="ECO:0000256" key="3">
    <source>
        <dbReference type="SAM" id="SignalP"/>
    </source>
</evidence>
<comment type="caution">
    <text evidence="4">The sequence shown here is derived from an EMBL/GenBank/DDBJ whole genome shotgun (WGS) entry which is preliminary data.</text>
</comment>
<sequence>MSIRRIAFTGVLAGAMALLPFTAFAEETTPSEAPVTTSPAPPSEPAEEPPVTEQPGDNLATKFWLTSKTARPGDLVTAKGRCVTPHRFNLIEPEGFTQVADKSVQRDGGTDVHVTLKVGANTKPGDYRVTLLCDYKEPSAVVKVVSAEKAAVVKDVPAKQVTKVPAGAPETGSGPAGDDPASVAWLIAGLTGAGALTAGGVVLARRRTSGAR</sequence>
<proteinExistence type="predicted"/>
<keyword evidence="2" id="KW-0812">Transmembrane</keyword>
<keyword evidence="3" id="KW-0732">Signal</keyword>
<feature type="chain" id="PRO_5046937003" description="LPXTG-motif cell wall anchor domain-containing protein" evidence="3">
    <location>
        <begin position="26"/>
        <end position="212"/>
    </location>
</feature>
<feature type="transmembrane region" description="Helical" evidence="2">
    <location>
        <begin position="183"/>
        <end position="204"/>
    </location>
</feature>
<evidence type="ECO:0000256" key="1">
    <source>
        <dbReference type="SAM" id="MobiDB-lite"/>
    </source>
</evidence>
<keyword evidence="2" id="KW-0472">Membrane</keyword>
<evidence type="ECO:0000313" key="5">
    <source>
        <dbReference type="Proteomes" id="UP000741013"/>
    </source>
</evidence>
<gene>
    <name evidence="4" type="ORF">JOM49_001123</name>
</gene>
<evidence type="ECO:0008006" key="6">
    <source>
        <dbReference type="Google" id="ProtNLM"/>
    </source>
</evidence>
<dbReference type="Proteomes" id="UP000741013">
    <property type="component" value="Unassembled WGS sequence"/>
</dbReference>
<dbReference type="EMBL" id="JAGGMS010000001">
    <property type="protein sequence ID" value="MBP2179597.1"/>
    <property type="molecule type" value="Genomic_DNA"/>
</dbReference>
<dbReference type="RefSeq" id="WP_308158657.1">
    <property type="nucleotide sequence ID" value="NZ_JAGGMS010000001.1"/>
</dbReference>